<reference evidence="1 2" key="1">
    <citation type="submission" date="2019-04" db="EMBL/GenBank/DDBJ databases">
        <title>Cohnella sp. nov., isolated from soil.</title>
        <authorList>
            <person name="Kim W."/>
        </authorList>
    </citation>
    <scope>NUCLEOTIDE SEQUENCE [LARGE SCALE GENOMIC DNA]</scope>
    <source>
        <strain evidence="1 2">CAU 1483</strain>
    </source>
</reference>
<keyword evidence="2" id="KW-1185">Reference proteome</keyword>
<name>A0A4U0F5P0_9BACL</name>
<dbReference type="OrthoDB" id="1434112at2"/>
<comment type="caution">
    <text evidence="1">The sequence shown here is derived from an EMBL/GenBank/DDBJ whole genome shotgun (WGS) entry which is preliminary data.</text>
</comment>
<sequence>MEHSKLSDHIFKKGKFITPWNEFLTEITRENSWYHGRLPEYLWLALIIKFYGREKGLSKCNIILKKLNEQAPSLTTPRFSKILKLDTDKQNEIFNCISTIVSARVLAPLTAIFTYSSYPVFSSKFQSSISVEERIATINTLMEETSDHQTHLSTDVRFIVLYFHLMSGKLHMPREELKRLLDYPHLSHEDERMRMIRPMVRSLEMMLPEIEPFDAEYLEIFWEAVSRMSNCELFYIKFSDDLPDTQDYMKQVKVILEYYTELLTSANPLDNKMLVLLGITTYSYKRLLELVDHELFNTISGRSIVRTLIEDCIMMKYLLKHEASHSDIWTEYQYYGIGQYKLIVERYRQSDKELPNSHVAYNYIDILVGEYKNKEFIDMDTTYFDKQNIRGKAISVNEKELFDFYYDYDSAFEHGLWGAIRESSLIKCNTPSHQYHCVPDIENNQKLNSVWYDCVKVMNKTLGILEDVFGLPPHLSKGVKEYEQ</sequence>
<organism evidence="1 2">
    <name type="scientific">Cohnella pontilimi</name>
    <dbReference type="NCBI Taxonomy" id="2564100"/>
    <lineage>
        <taxon>Bacteria</taxon>
        <taxon>Bacillati</taxon>
        <taxon>Bacillota</taxon>
        <taxon>Bacilli</taxon>
        <taxon>Bacillales</taxon>
        <taxon>Paenibacillaceae</taxon>
        <taxon>Cohnella</taxon>
    </lineage>
</organism>
<dbReference type="EMBL" id="SUPK01000010">
    <property type="protein sequence ID" value="TJY39568.1"/>
    <property type="molecule type" value="Genomic_DNA"/>
</dbReference>
<dbReference type="Pfam" id="PF18928">
    <property type="entry name" value="DUF5677"/>
    <property type="match status" value="1"/>
</dbReference>
<dbReference type="Proteomes" id="UP000309673">
    <property type="component" value="Unassembled WGS sequence"/>
</dbReference>
<dbReference type="InterPro" id="IPR043733">
    <property type="entry name" value="DUF5677"/>
</dbReference>
<gene>
    <name evidence="1" type="ORF">E5161_18510</name>
</gene>
<evidence type="ECO:0000313" key="1">
    <source>
        <dbReference type="EMBL" id="TJY39568.1"/>
    </source>
</evidence>
<dbReference type="AlphaFoldDB" id="A0A4U0F5P0"/>
<evidence type="ECO:0000313" key="2">
    <source>
        <dbReference type="Proteomes" id="UP000309673"/>
    </source>
</evidence>
<proteinExistence type="predicted"/>
<dbReference type="RefSeq" id="WP_136779371.1">
    <property type="nucleotide sequence ID" value="NZ_SUPK01000010.1"/>
</dbReference>
<accession>A0A4U0F5P0</accession>
<protein>
    <submittedName>
        <fullName evidence="1">Uncharacterized protein</fullName>
    </submittedName>
</protein>